<dbReference type="CDD" id="cd18093">
    <property type="entry name" value="SpoU-like_TrmJ"/>
    <property type="match status" value="1"/>
</dbReference>
<dbReference type="EMBL" id="BAAAZE010000001">
    <property type="protein sequence ID" value="GAA4012032.1"/>
    <property type="molecule type" value="Genomic_DNA"/>
</dbReference>
<dbReference type="InterPro" id="IPR029026">
    <property type="entry name" value="tRNA_m1G_MTases_N"/>
</dbReference>
<dbReference type="InterPro" id="IPR029028">
    <property type="entry name" value="Alpha/beta_knot_MTases"/>
</dbReference>
<comment type="subcellular location">
    <subcellularLocation>
        <location evidence="5">Cytoplasm</location>
    </subcellularLocation>
</comment>
<comment type="caution">
    <text evidence="7">The sequence shown here is derived from an EMBL/GenBank/DDBJ whole genome shotgun (WGS) entry which is preliminary data.</text>
</comment>
<dbReference type="PANTHER" id="PTHR42786">
    <property type="entry name" value="TRNA/RRNA METHYLTRANSFERASE"/>
    <property type="match status" value="1"/>
</dbReference>
<comment type="catalytic activity">
    <reaction evidence="5">
        <text>cytidine(32) in tRNA + S-adenosyl-L-methionine = 2'-O-methylcytidine(32) in tRNA + S-adenosyl-L-homocysteine + H(+)</text>
        <dbReference type="Rhea" id="RHEA:42932"/>
        <dbReference type="Rhea" id="RHEA-COMP:10288"/>
        <dbReference type="Rhea" id="RHEA-COMP:10289"/>
        <dbReference type="ChEBI" id="CHEBI:15378"/>
        <dbReference type="ChEBI" id="CHEBI:57856"/>
        <dbReference type="ChEBI" id="CHEBI:59789"/>
        <dbReference type="ChEBI" id="CHEBI:74495"/>
        <dbReference type="ChEBI" id="CHEBI:82748"/>
        <dbReference type="EC" id="2.1.1.200"/>
    </reaction>
</comment>
<protein>
    <recommendedName>
        <fullName evidence="5">tRNA (cytidine/uridine-2'-O-)-methyltransferase TrmJ</fullName>
        <ecNumber evidence="5">2.1.1.200</ecNumber>
    </recommendedName>
    <alternativeName>
        <fullName evidence="5">tRNA (cytidine(32)/uridine(32)-2'-O)-methyltransferase</fullName>
    </alternativeName>
    <alternativeName>
        <fullName evidence="5">tRNA Cm32/Um32 methyltransferase</fullName>
    </alternativeName>
</protein>
<sequence>MNPDQFDTSLFTRLRFVLVETSRPGNIGAAARAMKTMGFSDLVLVNPRFPDAASQEEAVAFASGAQDVLSGARIVGSIEEALMDCNFAAAVSARLREFSPPVTAPRELAAELAGNVSLKAALVFGNERFGLPNEIVEKCNVLINIPANPAYSSLNLGQAVQVLAYECRVAALGDGHIDSPVGFHGDAASLIQVDGMYQHLEEALVAIDFLNPDSPKKLMPRLKRMFSRTGLEVEEVNILRGIAKKILSSLPVKK</sequence>
<evidence type="ECO:0000256" key="3">
    <source>
        <dbReference type="ARBA" id="ARBA00022679"/>
    </source>
</evidence>
<dbReference type="RefSeq" id="WP_344761330.1">
    <property type="nucleotide sequence ID" value="NZ_BAAAZE010000001.1"/>
</dbReference>
<dbReference type="NCBIfam" id="TIGR00050">
    <property type="entry name" value="rRNA_methyl_1"/>
    <property type="match status" value="1"/>
</dbReference>
<dbReference type="Pfam" id="PF00588">
    <property type="entry name" value="SpoU_methylase"/>
    <property type="match status" value="1"/>
</dbReference>
<evidence type="ECO:0000313" key="8">
    <source>
        <dbReference type="Proteomes" id="UP001501353"/>
    </source>
</evidence>
<feature type="domain" description="tRNA/rRNA methyltransferase SpoU type" evidence="6">
    <location>
        <begin position="14"/>
        <end position="165"/>
    </location>
</feature>
<dbReference type="SUPFAM" id="SSF75217">
    <property type="entry name" value="alpha/beta knot"/>
    <property type="match status" value="1"/>
</dbReference>
<dbReference type="Gene3D" id="1.10.8.590">
    <property type="match status" value="1"/>
</dbReference>
<evidence type="ECO:0000256" key="4">
    <source>
        <dbReference type="ARBA" id="ARBA00022691"/>
    </source>
</evidence>
<proteinExistence type="inferred from homology"/>
<dbReference type="InterPro" id="IPR001537">
    <property type="entry name" value="SpoU_MeTrfase"/>
</dbReference>
<evidence type="ECO:0000259" key="6">
    <source>
        <dbReference type="Pfam" id="PF00588"/>
    </source>
</evidence>
<gene>
    <name evidence="5" type="primary">trmJ</name>
    <name evidence="7" type="ORF">GCM10022212_01900</name>
</gene>
<keyword evidence="8" id="KW-1185">Reference proteome</keyword>
<keyword evidence="4 5" id="KW-0949">S-adenosyl-L-methionine</keyword>
<dbReference type="EC" id="2.1.1.200" evidence="5"/>
<evidence type="ECO:0000256" key="2">
    <source>
        <dbReference type="ARBA" id="ARBA00022603"/>
    </source>
</evidence>
<dbReference type="PIRSF" id="PIRSF004808">
    <property type="entry name" value="LasT"/>
    <property type="match status" value="1"/>
</dbReference>
<keyword evidence="5" id="KW-0963">Cytoplasm</keyword>
<reference evidence="8" key="1">
    <citation type="journal article" date="2019" name="Int. J. Syst. Evol. Microbiol.">
        <title>The Global Catalogue of Microorganisms (GCM) 10K type strain sequencing project: providing services to taxonomists for standard genome sequencing and annotation.</title>
        <authorList>
            <consortium name="The Broad Institute Genomics Platform"/>
            <consortium name="The Broad Institute Genome Sequencing Center for Infectious Disease"/>
            <person name="Wu L."/>
            <person name="Ma J."/>
        </authorList>
    </citation>
    <scope>NUCLEOTIDE SEQUENCE [LARGE SCALE GENOMIC DNA]</scope>
    <source>
        <strain evidence="8">JCM 16673</strain>
    </source>
</reference>
<name>A0ABP7SIB1_9BURK</name>
<comment type="function">
    <text evidence="5">Catalyzes the formation of 2'O-methylated cytidine (Cm32) or 2'O-methylated uridine (Um32) at position 32 in tRNA.</text>
</comment>
<comment type="catalytic activity">
    <reaction evidence="5">
        <text>uridine(32) in tRNA + S-adenosyl-L-methionine = 2'-O-methyluridine(32) in tRNA + S-adenosyl-L-homocysteine + H(+)</text>
        <dbReference type="Rhea" id="RHEA:42936"/>
        <dbReference type="Rhea" id="RHEA-COMP:10107"/>
        <dbReference type="Rhea" id="RHEA-COMP:10290"/>
        <dbReference type="ChEBI" id="CHEBI:15378"/>
        <dbReference type="ChEBI" id="CHEBI:57856"/>
        <dbReference type="ChEBI" id="CHEBI:59789"/>
        <dbReference type="ChEBI" id="CHEBI:65315"/>
        <dbReference type="ChEBI" id="CHEBI:74478"/>
        <dbReference type="EC" id="2.1.1.200"/>
    </reaction>
</comment>
<dbReference type="PANTHER" id="PTHR42786:SF2">
    <property type="entry name" value="TRNA (CYTIDINE_URIDINE-2'-O-)-METHYLTRANSFERASE TRMJ"/>
    <property type="match status" value="1"/>
</dbReference>
<keyword evidence="5" id="KW-0819">tRNA processing</keyword>
<comment type="subunit">
    <text evidence="5">Homodimer.</text>
</comment>
<keyword evidence="3" id="KW-0808">Transferase</keyword>
<dbReference type="GO" id="GO:0032259">
    <property type="term" value="P:methylation"/>
    <property type="evidence" value="ECO:0007669"/>
    <property type="project" value="UniProtKB-KW"/>
</dbReference>
<dbReference type="GO" id="GO:0008168">
    <property type="term" value="F:methyltransferase activity"/>
    <property type="evidence" value="ECO:0007669"/>
    <property type="project" value="UniProtKB-KW"/>
</dbReference>
<evidence type="ECO:0000256" key="5">
    <source>
        <dbReference type="RuleBase" id="RU362024"/>
    </source>
</evidence>
<dbReference type="Proteomes" id="UP001501353">
    <property type="component" value="Unassembled WGS sequence"/>
</dbReference>
<dbReference type="InterPro" id="IPR004384">
    <property type="entry name" value="RNA_MeTrfase_TrmJ/LasT"/>
</dbReference>
<organism evidence="7 8">
    <name type="scientific">Actimicrobium antarcticum</name>
    <dbReference type="NCBI Taxonomy" id="1051899"/>
    <lineage>
        <taxon>Bacteria</taxon>
        <taxon>Pseudomonadati</taxon>
        <taxon>Pseudomonadota</taxon>
        <taxon>Betaproteobacteria</taxon>
        <taxon>Burkholderiales</taxon>
        <taxon>Oxalobacteraceae</taxon>
        <taxon>Actimicrobium</taxon>
    </lineage>
</organism>
<accession>A0ABP7SIB1</accession>
<dbReference type="Gene3D" id="3.40.1280.10">
    <property type="match status" value="1"/>
</dbReference>
<evidence type="ECO:0000256" key="1">
    <source>
        <dbReference type="ARBA" id="ARBA00007228"/>
    </source>
</evidence>
<evidence type="ECO:0000313" key="7">
    <source>
        <dbReference type="EMBL" id="GAA4012032.1"/>
    </source>
</evidence>
<keyword evidence="2 5" id="KW-0489">Methyltransferase</keyword>
<comment type="similarity">
    <text evidence="1">Belongs to the class IV-like SAM-binding methyltransferase superfamily. RNA methyltransferase TrmH family.</text>
</comment>